<dbReference type="Gene3D" id="3.40.50.150">
    <property type="entry name" value="Vaccinia Virus protein VP39"/>
    <property type="match status" value="1"/>
</dbReference>
<keyword evidence="9" id="KW-1185">Reference proteome</keyword>
<evidence type="ECO:0000256" key="2">
    <source>
        <dbReference type="ARBA" id="ARBA00004924"/>
    </source>
</evidence>
<evidence type="ECO:0000256" key="6">
    <source>
        <dbReference type="ARBA" id="ARBA00023194"/>
    </source>
</evidence>
<dbReference type="Gene3D" id="3.30.559.10">
    <property type="entry name" value="Chloramphenicol acetyltransferase-like domain"/>
    <property type="match status" value="2"/>
</dbReference>
<dbReference type="InterPro" id="IPR010071">
    <property type="entry name" value="AA_adenyl_dom"/>
</dbReference>
<dbReference type="InterPro" id="IPR036736">
    <property type="entry name" value="ACP-like_sf"/>
</dbReference>
<dbReference type="InterPro" id="IPR001242">
    <property type="entry name" value="Condensation_dom"/>
</dbReference>
<dbReference type="GO" id="GO:0043041">
    <property type="term" value="P:amino acid activation for nonribosomal peptide biosynthetic process"/>
    <property type="evidence" value="ECO:0007669"/>
    <property type="project" value="TreeGrafter"/>
</dbReference>
<dbReference type="EMBL" id="CP058561">
    <property type="protein sequence ID" value="QUH30459.1"/>
    <property type="molecule type" value="Genomic_DNA"/>
</dbReference>
<keyword evidence="5" id="KW-0436">Ligase</keyword>
<feature type="domain" description="Carrier" evidence="7">
    <location>
        <begin position="1065"/>
        <end position="1140"/>
    </location>
</feature>
<dbReference type="Gene3D" id="1.10.1200.10">
    <property type="entry name" value="ACP-like"/>
    <property type="match status" value="3"/>
</dbReference>
<dbReference type="GO" id="GO:0017000">
    <property type="term" value="P:antibiotic biosynthetic process"/>
    <property type="evidence" value="ECO:0007669"/>
    <property type="project" value="UniProtKB-KW"/>
</dbReference>
<dbReference type="PROSITE" id="PS00455">
    <property type="entry name" value="AMP_BINDING"/>
    <property type="match status" value="2"/>
</dbReference>
<evidence type="ECO:0000256" key="3">
    <source>
        <dbReference type="ARBA" id="ARBA00022450"/>
    </source>
</evidence>
<dbReference type="FunFam" id="1.10.1200.10:FF:000005">
    <property type="entry name" value="Nonribosomal peptide synthetase 1"/>
    <property type="match status" value="1"/>
</dbReference>
<keyword evidence="3" id="KW-0596">Phosphopantetheine</keyword>
<dbReference type="Gene3D" id="3.30.300.30">
    <property type="match status" value="3"/>
</dbReference>
<reference evidence="8 9" key="1">
    <citation type="submission" date="2020-07" db="EMBL/GenBank/DDBJ databases">
        <title>Vallitalea guaymasensis genome.</title>
        <authorList>
            <person name="Postec A."/>
        </authorList>
    </citation>
    <scope>NUCLEOTIDE SEQUENCE [LARGE SCALE GENOMIC DNA]</scope>
    <source>
        <strain evidence="8 9">Ra1766G1</strain>
    </source>
</reference>
<dbReference type="Pfam" id="PF00501">
    <property type="entry name" value="AMP-binding"/>
    <property type="match status" value="2"/>
</dbReference>
<dbReference type="PANTHER" id="PTHR45527">
    <property type="entry name" value="NONRIBOSOMAL PEPTIDE SYNTHETASE"/>
    <property type="match status" value="1"/>
</dbReference>
<proteinExistence type="predicted"/>
<dbReference type="FunFam" id="3.30.559.10:FF:000023">
    <property type="entry name" value="Non-ribosomal peptide synthetase"/>
    <property type="match status" value="2"/>
</dbReference>
<keyword evidence="4" id="KW-0597">Phosphoprotein</keyword>
<dbReference type="InterPro" id="IPR045851">
    <property type="entry name" value="AMP-bd_C_sf"/>
</dbReference>
<dbReference type="InterPro" id="IPR020806">
    <property type="entry name" value="PKS_PP-bd"/>
</dbReference>
<dbReference type="NCBIfam" id="TIGR01733">
    <property type="entry name" value="AA-adenyl-dom"/>
    <property type="match status" value="2"/>
</dbReference>
<accession>A0A8J8SD82</accession>
<comment type="pathway">
    <text evidence="2">Siderophore biosynthesis.</text>
</comment>
<dbReference type="FunFam" id="3.30.559.30:FF:000006">
    <property type="entry name" value="Yersiniabactin polyketide/non-ribosomal peptide synthetase"/>
    <property type="match status" value="1"/>
</dbReference>
<gene>
    <name evidence="8" type="ORF">HYG85_16710</name>
</gene>
<dbReference type="InterPro" id="IPR025110">
    <property type="entry name" value="AMP-bd_C"/>
</dbReference>
<dbReference type="PANTHER" id="PTHR45527:SF10">
    <property type="entry name" value="PYOCHELIN SYNTHASE PCHF"/>
    <property type="match status" value="1"/>
</dbReference>
<dbReference type="Pfam" id="PF00550">
    <property type="entry name" value="PP-binding"/>
    <property type="match status" value="3"/>
</dbReference>
<evidence type="ECO:0000313" key="9">
    <source>
        <dbReference type="Proteomes" id="UP000677305"/>
    </source>
</evidence>
<dbReference type="KEGG" id="vgu:HYG85_16710"/>
<name>A0A8J8SD82_9FIRM</name>
<dbReference type="PROSITE" id="PS50075">
    <property type="entry name" value="CARRIER"/>
    <property type="match status" value="2"/>
</dbReference>
<dbReference type="InterPro" id="IPR009081">
    <property type="entry name" value="PP-bd_ACP"/>
</dbReference>
<dbReference type="InterPro" id="IPR057737">
    <property type="entry name" value="Condensation_MtbB-like"/>
</dbReference>
<dbReference type="SMART" id="SM00823">
    <property type="entry name" value="PKS_PP"/>
    <property type="match status" value="1"/>
</dbReference>
<dbReference type="InterPro" id="IPR000873">
    <property type="entry name" value="AMP-dep_synth/lig_dom"/>
</dbReference>
<dbReference type="NCBIfam" id="NF003417">
    <property type="entry name" value="PRK04813.1"/>
    <property type="match status" value="3"/>
</dbReference>
<dbReference type="GO" id="GO:0016874">
    <property type="term" value="F:ligase activity"/>
    <property type="evidence" value="ECO:0007669"/>
    <property type="project" value="UniProtKB-KW"/>
</dbReference>
<dbReference type="GO" id="GO:0031177">
    <property type="term" value="F:phosphopantetheine binding"/>
    <property type="evidence" value="ECO:0007669"/>
    <property type="project" value="InterPro"/>
</dbReference>
<dbReference type="FunFam" id="3.30.300.30:FF:000015">
    <property type="entry name" value="Nonribosomal peptide synthase SidD"/>
    <property type="match status" value="1"/>
</dbReference>
<evidence type="ECO:0000256" key="5">
    <source>
        <dbReference type="ARBA" id="ARBA00022598"/>
    </source>
</evidence>
<dbReference type="Pfam" id="PF13193">
    <property type="entry name" value="AMP-binding_C"/>
    <property type="match status" value="1"/>
</dbReference>
<feature type="domain" description="Carrier" evidence="7">
    <location>
        <begin position="2519"/>
        <end position="2593"/>
    </location>
</feature>
<organism evidence="8 9">
    <name type="scientific">Vallitalea guaymasensis</name>
    <dbReference type="NCBI Taxonomy" id="1185412"/>
    <lineage>
        <taxon>Bacteria</taxon>
        <taxon>Bacillati</taxon>
        <taxon>Bacillota</taxon>
        <taxon>Clostridia</taxon>
        <taxon>Lachnospirales</taxon>
        <taxon>Vallitaleaceae</taxon>
        <taxon>Vallitalea</taxon>
    </lineage>
</organism>
<dbReference type="InterPro" id="IPR020845">
    <property type="entry name" value="AMP-binding_CS"/>
</dbReference>
<dbReference type="InterPro" id="IPR023213">
    <property type="entry name" value="CAT-like_dom_sf"/>
</dbReference>
<dbReference type="SUPFAM" id="SSF47336">
    <property type="entry name" value="ACP-like"/>
    <property type="match status" value="3"/>
</dbReference>
<dbReference type="Pfam" id="PF00668">
    <property type="entry name" value="Condensation"/>
    <property type="match status" value="2"/>
</dbReference>
<dbReference type="GO" id="GO:0044550">
    <property type="term" value="P:secondary metabolite biosynthetic process"/>
    <property type="evidence" value="ECO:0007669"/>
    <property type="project" value="TreeGrafter"/>
</dbReference>
<evidence type="ECO:0000256" key="1">
    <source>
        <dbReference type="ARBA" id="ARBA00001957"/>
    </source>
</evidence>
<dbReference type="SUPFAM" id="SSF53335">
    <property type="entry name" value="S-adenosyl-L-methionine-dependent methyltransferases"/>
    <property type="match status" value="1"/>
</dbReference>
<dbReference type="Gene3D" id="3.40.50.12780">
    <property type="entry name" value="N-terminal domain of ligase-like"/>
    <property type="match status" value="2"/>
</dbReference>
<dbReference type="SUPFAM" id="SSF56801">
    <property type="entry name" value="Acetyl-CoA synthetase-like"/>
    <property type="match status" value="2"/>
</dbReference>
<dbReference type="InterPro" id="IPR006162">
    <property type="entry name" value="Ppantetheine_attach_site"/>
</dbReference>
<dbReference type="Proteomes" id="UP000677305">
    <property type="component" value="Chromosome"/>
</dbReference>
<dbReference type="GO" id="GO:0005737">
    <property type="term" value="C:cytoplasm"/>
    <property type="evidence" value="ECO:0007669"/>
    <property type="project" value="TreeGrafter"/>
</dbReference>
<evidence type="ECO:0000259" key="7">
    <source>
        <dbReference type="PROSITE" id="PS50075"/>
    </source>
</evidence>
<dbReference type="RefSeq" id="WP_212690625.1">
    <property type="nucleotide sequence ID" value="NZ_CP058561.1"/>
</dbReference>
<dbReference type="InterPro" id="IPR029063">
    <property type="entry name" value="SAM-dependent_MTases_sf"/>
</dbReference>
<dbReference type="SUPFAM" id="SSF52777">
    <property type="entry name" value="CoA-dependent acyltransferases"/>
    <property type="match status" value="4"/>
</dbReference>
<dbReference type="CDD" id="cd19535">
    <property type="entry name" value="Cyc_NRPS"/>
    <property type="match status" value="2"/>
</dbReference>
<dbReference type="PROSITE" id="PS00012">
    <property type="entry name" value="PHOSPHOPANTETHEINE"/>
    <property type="match status" value="1"/>
</dbReference>
<evidence type="ECO:0000313" key="8">
    <source>
        <dbReference type="EMBL" id="QUH30459.1"/>
    </source>
</evidence>
<dbReference type="GO" id="GO:0008610">
    <property type="term" value="P:lipid biosynthetic process"/>
    <property type="evidence" value="ECO:0007669"/>
    <property type="project" value="UniProtKB-ARBA"/>
</dbReference>
<evidence type="ECO:0000256" key="4">
    <source>
        <dbReference type="ARBA" id="ARBA00022553"/>
    </source>
</evidence>
<keyword evidence="6" id="KW-0045">Antibiotic biosynthesis</keyword>
<comment type="cofactor">
    <cofactor evidence="1">
        <name>pantetheine 4'-phosphate</name>
        <dbReference type="ChEBI" id="CHEBI:47942"/>
    </cofactor>
</comment>
<protein>
    <submittedName>
        <fullName evidence="8">Amino acid adenylation domain-containing protein</fullName>
    </submittedName>
</protein>
<dbReference type="Gene3D" id="3.30.559.30">
    <property type="entry name" value="Nonribosomal peptide synthetase, condensation domain"/>
    <property type="match status" value="2"/>
</dbReference>
<sequence length="2605" mass="300566">MNDIIYSYENIKEDINKMLGEPIDFSASQNLLELGLSSLQIMRLANVWRRKGIRITFVDLISKPYLDKWYESINKNKISIDSKNQLNETKEKIETIQYIDDEEEFSLTDVQYAYWIGREKHQILGGVGCHGYLEIDGKNVIPEKLEDAWNTLISHHPMLRVKYTSNGKQKIISNPEKREIVIHDLKDMTEDIISLELEKIRKRMAHRLLDIENGKVTGMEISILPDYNTRIHFDIDLLVADVQSFQIILRDLVAIYNRNQMPKAPKNWSFGRYLKKFEKNQLVMKNEAKKYWDSILDTLQGPPSLPLAKKTEEIEDVKFKRHEYFLNKSHWEGIRRKSAGYGLTPAMIFLTAYSKIIKRWSSNEQFLMNIPLFNRDCLDKELENVVADFTNLLLMQMDFTNEESFVSSAKKIQEQFHNNMKYSAYSGVEIQRDLAKLHKEQKNFAPVVFSCNLGEPLINNEFRDVFGEITYMISQTPQVWIDLQIFNYEDGVLLIWDSVEELFPKGMLDDMFNRFTLLLEQLGADDDIWNGIPHLVPEKQIKIREEINKKNALQLENNLHTSFFKYASMKPDKIGVIDTNGKQYTYGELLDDTLKVANYLRKQGVKEKMAVGMTMERGVDQIIAIMAIVSIGAHYVPVAADQPIVRQNVMYKKANVKYLMINKKLEESKYLDSSIKILNIEEGKKEERLPISQINEIDGSNLAYIIFTSGSTGEPKGIEITHFNALNTITDIINRYHIEENDKILSVSSVAFDLSVFDIFGLLNVGGTVVLIREESYRDADEWVRLINKYNITLWNSVPALLDMLLVMAESKHISMPTLRLALLSGDWIGLHLPKKLKEIASNSSMVGLGGATEASIWSNHYEVTLPIPDEWKSIPYGKPLTNQKFRVADKQGRDCPDYVPGELWIGGDGVARGYVNEQQLTKNSFVMWEGERWYKTGDLGRYLSDGNIEFLGREDFQVKIRGHRIELTEIEIAINRFHNIKDSVVIPVNNLNGKYLVSFLVLENKDLTLDTKKLSDYLENKLPHYMVPTSFNIIQEMPITSNGKVDIKSLTEMNIEEDVKECISPKTPLEISLAKIWSEILQVDRISTLDNYFALGGDSLLATRLSALVSEKLNVRLSLEEIFTKPVFEKQILHIEKVLANNDIEEAYQENKELAKYIEINDKMKYEPFPLTEIQQAYLIGRSGLYTLGDVSTHYYYELEGSTIDIQKLENALNVLIGYHDMLRAVILPEEHKQVILEKVPDYHIKTTDLRGISNIKGKLDEIREEISHTTLSIDKWPLFDIRATYYDDKIRLHMNFDNIIFDGWSISLFMEQMKNLYSDIDYKLPEIHLSFRDYVLALQKIKETSLYENDKNYWLNEIKSMPPAPELPIENSPDSLQTARFNHYESILVSDRWNRLKSIGKKENITPSAILLTAFSEVIGRFSKTQDFTINLTRFNRLPVHDRINDIIGDFTSLVMLSVDRKNGATFLERCKNVQKKLWQNLDHPYFCGVEVQREYSKLGSKDNSSPIMPIVFTSGLGISLDGDQASNDFPKIKYNMSETPQVWLDHQVAEKDGNLYLFWDVIDKIFPDGLVNEIMSAYEKLLTDLAVNKDMWTNNTWNLISILDQSRIEANNTKAPMASETLISLFLKQVKENPDYIAVINNDRTLTYKEVFLYAYEIKKYIEVKNIDDKSLIAVVMNKGWEQIPAVLGVMMAKAAYLPIDSSNSVDRMRVILKEADTNIILTQSVLYNELDIEGAIKLSVDEVLISDKTIDDYVDGTKPDDSAYVIYTSGSTGVPKGVVIDHKGAVNTILDINKRFNIDHNDRTIALSNLNFDLSVYDIFGMLSCGGAIVIPESTKAKEPDYWIDLLDEKNITVWNTVPAFMQMLIEYDYDNKLIDNTDLRLVLLSGDWIPLNLPDKIKAAFENAVVAGLGGATEASIWSNIFIVEDINDKWKSIPYGKPLTNQRYHILNELMEDCPNWVEGRLYIAGEGLARGYWNDEDKTRERFIYHSEKGERLYYTGDMARYFPDGNIEFLGREDLQVKINGYRVELGEVESAISSIDGIADSVVTLMDTKDLGVGYLIANIIIEDEKKIYDEVKVESVDTLYHWNELSEYITTIDSNIKTPDYHKILDEFRKFTDYASIYGICRAFFEAGIFDEAFKEYTIDEIMEKAGYIARYRTLINSWLDMLIDENIIKIKDNRYYCDSMILVKIPIKPNAGYIKSHEDVYAKALDIINKIRRDIKTYNLILRGKIEPLELLLEEKEVFLTPEYLNKYNLTTEYNKKLMLHVFDKLLKIHSEDKKVKVLEIGSRASNITKDLVEGLGTNVEYTYSDESNFFLNKKKESLGDISIEYKLFNMNKSAMEQGYEDERYHIIIADNCLHRSDNIGKTVEYLNDMIEPGGYLLFVEPTENNKLILNTTAFFEDGYEGLTDERKESKLPFLSASRWIELLKDSSYKRVYNMDNFFIAEAKDTYYSFNQERIKELLSHKLTDYMMPKKFVVLDRFPLSNNGKIDRAKIKEMNEKSNMTLIGEKRYPTNDTEKEIALIWCNILKYDEIGIDDNFFELGGDSLLAIQVINVFKEKKINIALKDIFDNPTIKSLGDFIDEELSKDDEEYEEGEI</sequence>
<dbReference type="InterPro" id="IPR042099">
    <property type="entry name" value="ANL_N_sf"/>
</dbReference>